<keyword evidence="7" id="KW-0227">DNA damage</keyword>
<dbReference type="InterPro" id="IPR036217">
    <property type="entry name" value="MethylDNA_cys_MeTrfase_DNAb"/>
</dbReference>
<evidence type="ECO:0000256" key="2">
    <source>
        <dbReference type="ARBA" id="ARBA00008711"/>
    </source>
</evidence>
<keyword evidence="6" id="KW-0808">Transferase</keyword>
<evidence type="ECO:0000313" key="14">
    <source>
        <dbReference type="EMBL" id="PVI02328.1"/>
    </source>
</evidence>
<evidence type="ECO:0000256" key="11">
    <source>
        <dbReference type="ARBA" id="ARBA00049348"/>
    </source>
</evidence>
<comment type="catalytic activity">
    <reaction evidence="1">
        <text>a 4-O-methyl-thymidine in DNA + L-cysteinyl-[protein] = a thymidine in DNA + S-methyl-L-cysteinyl-[protein]</text>
        <dbReference type="Rhea" id="RHEA:53428"/>
        <dbReference type="Rhea" id="RHEA-COMP:10131"/>
        <dbReference type="Rhea" id="RHEA-COMP:10132"/>
        <dbReference type="Rhea" id="RHEA-COMP:13555"/>
        <dbReference type="Rhea" id="RHEA-COMP:13556"/>
        <dbReference type="ChEBI" id="CHEBI:29950"/>
        <dbReference type="ChEBI" id="CHEBI:82612"/>
        <dbReference type="ChEBI" id="CHEBI:137386"/>
        <dbReference type="ChEBI" id="CHEBI:137387"/>
        <dbReference type="EC" id="2.1.1.63"/>
    </reaction>
</comment>
<protein>
    <recommendedName>
        <fullName evidence="4">Methylated-DNA--protein-cysteine methyltransferase</fullName>
        <ecNumber evidence="3">2.1.1.63</ecNumber>
    </recommendedName>
    <alternativeName>
        <fullName evidence="9">6-O-methylguanine-DNA methyltransferase</fullName>
    </alternativeName>
    <alternativeName>
        <fullName evidence="10">O-6-methylguanine-DNA-alkyltransferase</fullName>
    </alternativeName>
</protein>
<dbReference type="Proteomes" id="UP000244855">
    <property type="component" value="Unassembled WGS sequence"/>
</dbReference>
<dbReference type="AlphaFoldDB" id="A0A2V1DVF2"/>
<evidence type="ECO:0000256" key="3">
    <source>
        <dbReference type="ARBA" id="ARBA00011918"/>
    </source>
</evidence>
<dbReference type="PANTHER" id="PTHR10815:SF13">
    <property type="entry name" value="METHYLATED-DNA--PROTEIN-CYSTEINE METHYLTRANSFERASE"/>
    <property type="match status" value="1"/>
</dbReference>
<dbReference type="SUPFAM" id="SSF46767">
    <property type="entry name" value="Methylated DNA-protein cysteine methyltransferase, C-terminal domain"/>
    <property type="match status" value="2"/>
</dbReference>
<dbReference type="OrthoDB" id="1907495at2759"/>
<sequence length="211" mass="22352">MQSKRLPPGTVTPFQARIYALVQQIPRGKVCSYASLARAASKIPSSSTSTSTSPTTISNPKPKPATLHTTTTPKHARAARGGGITKKPKAVVSSKVSKEQQGSKGSGSKKCSPRAVGSALRRNPFAPEVPCHRVVGSNGFIAGFRGSWDKLQPEGGGGGGRLGITQTQKRELLREEGVEFDERGVLVDNDHDGKDGKEGSCWWDGFDVGKV</sequence>
<evidence type="ECO:0000256" key="12">
    <source>
        <dbReference type="SAM" id="MobiDB-lite"/>
    </source>
</evidence>
<dbReference type="InterPro" id="IPR001497">
    <property type="entry name" value="MethylDNA_cys_MeTrfase_AS"/>
</dbReference>
<organism evidence="14 15">
    <name type="scientific">Periconia macrospinosa</name>
    <dbReference type="NCBI Taxonomy" id="97972"/>
    <lineage>
        <taxon>Eukaryota</taxon>
        <taxon>Fungi</taxon>
        <taxon>Dikarya</taxon>
        <taxon>Ascomycota</taxon>
        <taxon>Pezizomycotina</taxon>
        <taxon>Dothideomycetes</taxon>
        <taxon>Pleosporomycetidae</taxon>
        <taxon>Pleosporales</taxon>
        <taxon>Massarineae</taxon>
        <taxon>Periconiaceae</taxon>
        <taxon>Periconia</taxon>
    </lineage>
</organism>
<dbReference type="PANTHER" id="PTHR10815">
    <property type="entry name" value="METHYLATED-DNA--PROTEIN-CYSTEINE METHYLTRANSFERASE"/>
    <property type="match status" value="1"/>
</dbReference>
<dbReference type="InterPro" id="IPR036388">
    <property type="entry name" value="WH-like_DNA-bd_sf"/>
</dbReference>
<dbReference type="CDD" id="cd06445">
    <property type="entry name" value="ATase"/>
    <property type="match status" value="1"/>
</dbReference>
<dbReference type="EMBL" id="KZ805344">
    <property type="protein sequence ID" value="PVI02328.1"/>
    <property type="molecule type" value="Genomic_DNA"/>
</dbReference>
<feature type="region of interest" description="Disordered" evidence="12">
    <location>
        <begin position="39"/>
        <end position="115"/>
    </location>
</feature>
<feature type="compositionally biased region" description="Low complexity" evidence="12">
    <location>
        <begin position="41"/>
        <end position="60"/>
    </location>
</feature>
<keyword evidence="5" id="KW-0489">Methyltransferase</keyword>
<evidence type="ECO:0000256" key="8">
    <source>
        <dbReference type="ARBA" id="ARBA00023204"/>
    </source>
</evidence>
<comment type="similarity">
    <text evidence="2">Belongs to the MGMT family.</text>
</comment>
<proteinExistence type="inferred from homology"/>
<keyword evidence="15" id="KW-1185">Reference proteome</keyword>
<evidence type="ECO:0000256" key="4">
    <source>
        <dbReference type="ARBA" id="ARBA00015377"/>
    </source>
</evidence>
<dbReference type="GO" id="GO:0003908">
    <property type="term" value="F:methylated-DNA-[protein]-cysteine S-methyltransferase activity"/>
    <property type="evidence" value="ECO:0007669"/>
    <property type="project" value="UniProtKB-EC"/>
</dbReference>
<dbReference type="Gene3D" id="1.10.10.10">
    <property type="entry name" value="Winged helix-like DNA-binding domain superfamily/Winged helix DNA-binding domain"/>
    <property type="match status" value="1"/>
</dbReference>
<dbReference type="EC" id="2.1.1.63" evidence="3"/>
<feature type="domain" description="Methylated-DNA-[protein]-cysteine S-methyltransferase DNA binding" evidence="13">
    <location>
        <begin position="109"/>
        <end position="178"/>
    </location>
</feature>
<gene>
    <name evidence="14" type="ORF">DM02DRAFT_727269</name>
</gene>
<evidence type="ECO:0000256" key="6">
    <source>
        <dbReference type="ARBA" id="ARBA00022679"/>
    </source>
</evidence>
<evidence type="ECO:0000256" key="1">
    <source>
        <dbReference type="ARBA" id="ARBA00001286"/>
    </source>
</evidence>
<dbReference type="STRING" id="97972.A0A2V1DVF2"/>
<reference evidence="14 15" key="1">
    <citation type="journal article" date="2018" name="Sci. Rep.">
        <title>Comparative genomics provides insights into the lifestyle and reveals functional heterogeneity of dark septate endophytic fungi.</title>
        <authorList>
            <person name="Knapp D.G."/>
            <person name="Nemeth J.B."/>
            <person name="Barry K."/>
            <person name="Hainaut M."/>
            <person name="Henrissat B."/>
            <person name="Johnson J."/>
            <person name="Kuo A."/>
            <person name="Lim J.H.P."/>
            <person name="Lipzen A."/>
            <person name="Nolan M."/>
            <person name="Ohm R.A."/>
            <person name="Tamas L."/>
            <person name="Grigoriev I.V."/>
            <person name="Spatafora J.W."/>
            <person name="Nagy L.G."/>
            <person name="Kovacs G.M."/>
        </authorList>
    </citation>
    <scope>NUCLEOTIDE SEQUENCE [LARGE SCALE GENOMIC DNA]</scope>
    <source>
        <strain evidence="14 15">DSE2036</strain>
    </source>
</reference>
<evidence type="ECO:0000256" key="5">
    <source>
        <dbReference type="ARBA" id="ARBA00022603"/>
    </source>
</evidence>
<feature type="compositionally biased region" description="Low complexity" evidence="12">
    <location>
        <begin position="90"/>
        <end position="110"/>
    </location>
</feature>
<keyword evidence="8" id="KW-0234">DNA repair</keyword>
<dbReference type="InterPro" id="IPR014048">
    <property type="entry name" value="MethylDNA_cys_MeTrfase_DNA-bd"/>
</dbReference>
<evidence type="ECO:0000256" key="9">
    <source>
        <dbReference type="ARBA" id="ARBA00030795"/>
    </source>
</evidence>
<evidence type="ECO:0000259" key="13">
    <source>
        <dbReference type="Pfam" id="PF01035"/>
    </source>
</evidence>
<evidence type="ECO:0000313" key="15">
    <source>
        <dbReference type="Proteomes" id="UP000244855"/>
    </source>
</evidence>
<dbReference type="PROSITE" id="PS00374">
    <property type="entry name" value="MGMT"/>
    <property type="match status" value="1"/>
</dbReference>
<name>A0A2V1DVF2_9PLEO</name>
<comment type="catalytic activity">
    <reaction evidence="11">
        <text>a 6-O-methyl-2'-deoxyguanosine in DNA + L-cysteinyl-[protein] = S-methyl-L-cysteinyl-[protein] + a 2'-deoxyguanosine in DNA</text>
        <dbReference type="Rhea" id="RHEA:24000"/>
        <dbReference type="Rhea" id="RHEA-COMP:10131"/>
        <dbReference type="Rhea" id="RHEA-COMP:10132"/>
        <dbReference type="Rhea" id="RHEA-COMP:11367"/>
        <dbReference type="Rhea" id="RHEA-COMP:11368"/>
        <dbReference type="ChEBI" id="CHEBI:29950"/>
        <dbReference type="ChEBI" id="CHEBI:82612"/>
        <dbReference type="ChEBI" id="CHEBI:85445"/>
        <dbReference type="ChEBI" id="CHEBI:85448"/>
        <dbReference type="EC" id="2.1.1.63"/>
    </reaction>
</comment>
<evidence type="ECO:0000256" key="7">
    <source>
        <dbReference type="ARBA" id="ARBA00022763"/>
    </source>
</evidence>
<evidence type="ECO:0000256" key="10">
    <source>
        <dbReference type="ARBA" id="ARBA00031621"/>
    </source>
</evidence>
<feature type="domain" description="Methylated-DNA-[protein]-cysteine S-methyltransferase DNA binding" evidence="13">
    <location>
        <begin position="13"/>
        <end position="42"/>
    </location>
</feature>
<dbReference type="GO" id="GO:0006281">
    <property type="term" value="P:DNA repair"/>
    <property type="evidence" value="ECO:0007669"/>
    <property type="project" value="UniProtKB-KW"/>
</dbReference>
<dbReference type="Pfam" id="PF01035">
    <property type="entry name" value="DNA_binding_1"/>
    <property type="match status" value="2"/>
</dbReference>
<accession>A0A2V1DVF2</accession>
<dbReference type="GO" id="GO:0032259">
    <property type="term" value="P:methylation"/>
    <property type="evidence" value="ECO:0007669"/>
    <property type="project" value="UniProtKB-KW"/>
</dbReference>